<sequence length="265" mass="29800">MKKTSLLKIFCSVLSVVLLMSSCLGDGDSSFTIEKDFAYIVENNYGQRYAITSNGYIMHENITKLTAGNCYFIAYKIISGSADGYYNAEYVNVLNDGKAITKGLFQKPAENLETISPSSLSIQAWSWNNAIGDNWLIGYNLAKKERDEVKVFFYYDPDNQKYTDGTTVVEIDPVKDNKIIIDIRFVITDAVGGESVNESSYAVGNLSSLRAGIAEFRPNFSGVSTDYVNVPVKFRYQKKDVTEPQYIGNWQWDGSNAYYIQFTKN</sequence>
<protein>
    <recommendedName>
        <fullName evidence="4">NigD-like protein</fullName>
    </recommendedName>
</protein>
<evidence type="ECO:0000313" key="3">
    <source>
        <dbReference type="Proteomes" id="UP001596023"/>
    </source>
</evidence>
<comment type="caution">
    <text evidence="2">The sequence shown here is derived from an EMBL/GenBank/DDBJ whole genome shotgun (WGS) entry which is preliminary data.</text>
</comment>
<gene>
    <name evidence="2" type="ORF">ACFO6W_22320</name>
</gene>
<dbReference type="RefSeq" id="WP_380000649.1">
    <property type="nucleotide sequence ID" value="NZ_JBHSGN010000136.1"/>
</dbReference>
<feature type="signal peptide" evidence="1">
    <location>
        <begin position="1"/>
        <end position="26"/>
    </location>
</feature>
<reference evidence="3" key="1">
    <citation type="journal article" date="2019" name="Int. J. Syst. Evol. Microbiol.">
        <title>The Global Catalogue of Microorganisms (GCM) 10K type strain sequencing project: providing services to taxonomists for standard genome sequencing and annotation.</title>
        <authorList>
            <consortium name="The Broad Institute Genomics Platform"/>
            <consortium name="The Broad Institute Genome Sequencing Center for Infectious Disease"/>
            <person name="Wu L."/>
            <person name="Ma J."/>
        </authorList>
    </citation>
    <scope>NUCLEOTIDE SEQUENCE [LARGE SCALE GENOMIC DNA]</scope>
    <source>
        <strain evidence="3">CCUG 66188</strain>
    </source>
</reference>
<name>A0ABV9L1Q7_9BACT</name>
<dbReference type="EMBL" id="JBHSGN010000136">
    <property type="protein sequence ID" value="MFC4676422.1"/>
    <property type="molecule type" value="Genomic_DNA"/>
</dbReference>
<dbReference type="Proteomes" id="UP001596023">
    <property type="component" value="Unassembled WGS sequence"/>
</dbReference>
<evidence type="ECO:0000256" key="1">
    <source>
        <dbReference type="SAM" id="SignalP"/>
    </source>
</evidence>
<organism evidence="2 3">
    <name type="scientific">Dysgonomonas termitidis</name>
    <dbReference type="NCBI Taxonomy" id="1516126"/>
    <lineage>
        <taxon>Bacteria</taxon>
        <taxon>Pseudomonadati</taxon>
        <taxon>Bacteroidota</taxon>
        <taxon>Bacteroidia</taxon>
        <taxon>Bacteroidales</taxon>
        <taxon>Dysgonomonadaceae</taxon>
        <taxon>Dysgonomonas</taxon>
    </lineage>
</organism>
<feature type="chain" id="PRO_5045927691" description="NigD-like protein" evidence="1">
    <location>
        <begin position="27"/>
        <end position="265"/>
    </location>
</feature>
<keyword evidence="1" id="KW-0732">Signal</keyword>
<dbReference type="PROSITE" id="PS51257">
    <property type="entry name" value="PROKAR_LIPOPROTEIN"/>
    <property type="match status" value="1"/>
</dbReference>
<evidence type="ECO:0008006" key="4">
    <source>
        <dbReference type="Google" id="ProtNLM"/>
    </source>
</evidence>
<evidence type="ECO:0000313" key="2">
    <source>
        <dbReference type="EMBL" id="MFC4676422.1"/>
    </source>
</evidence>
<proteinExistence type="predicted"/>
<keyword evidence="3" id="KW-1185">Reference proteome</keyword>
<accession>A0ABV9L1Q7</accession>